<comment type="caution">
    <text evidence="3">The sequence shown here is derived from an EMBL/GenBank/DDBJ whole genome shotgun (WGS) entry which is preliminary data.</text>
</comment>
<dbReference type="Gene3D" id="3.40.50.1820">
    <property type="entry name" value="alpha/beta hydrolase"/>
    <property type="match status" value="1"/>
</dbReference>
<protein>
    <recommendedName>
        <fullName evidence="2">Alpha/beta hydrolase fold-3 domain-containing protein</fullName>
    </recommendedName>
</protein>
<dbReference type="Proteomes" id="UP001187192">
    <property type="component" value="Unassembled WGS sequence"/>
</dbReference>
<evidence type="ECO:0000313" key="4">
    <source>
        <dbReference type="Proteomes" id="UP001187192"/>
    </source>
</evidence>
<evidence type="ECO:0000256" key="1">
    <source>
        <dbReference type="ARBA" id="ARBA00010515"/>
    </source>
</evidence>
<proteinExistence type="inferred from homology"/>
<dbReference type="Pfam" id="PF07859">
    <property type="entry name" value="Abhydrolase_3"/>
    <property type="match status" value="1"/>
</dbReference>
<accession>A0AA88CZ59</accession>
<reference evidence="3" key="1">
    <citation type="submission" date="2023-07" db="EMBL/GenBank/DDBJ databases">
        <title>draft genome sequence of fig (Ficus carica).</title>
        <authorList>
            <person name="Takahashi T."/>
            <person name="Nishimura K."/>
        </authorList>
    </citation>
    <scope>NUCLEOTIDE SEQUENCE</scope>
</reference>
<keyword evidence="4" id="KW-1185">Reference proteome</keyword>
<dbReference type="InterPro" id="IPR050466">
    <property type="entry name" value="Carboxylest/Gibb_receptor"/>
</dbReference>
<dbReference type="Gramene" id="FCD_00014365-RA">
    <property type="protein sequence ID" value="FCD_00014365-RA:cds"/>
    <property type="gene ID" value="FCD_00014365"/>
</dbReference>
<dbReference type="GO" id="GO:0016787">
    <property type="term" value="F:hydrolase activity"/>
    <property type="evidence" value="ECO:0007669"/>
    <property type="project" value="InterPro"/>
</dbReference>
<evidence type="ECO:0000313" key="3">
    <source>
        <dbReference type="EMBL" id="GMN37570.1"/>
    </source>
</evidence>
<organism evidence="3 4">
    <name type="scientific">Ficus carica</name>
    <name type="common">Common fig</name>
    <dbReference type="NCBI Taxonomy" id="3494"/>
    <lineage>
        <taxon>Eukaryota</taxon>
        <taxon>Viridiplantae</taxon>
        <taxon>Streptophyta</taxon>
        <taxon>Embryophyta</taxon>
        <taxon>Tracheophyta</taxon>
        <taxon>Spermatophyta</taxon>
        <taxon>Magnoliopsida</taxon>
        <taxon>eudicotyledons</taxon>
        <taxon>Gunneridae</taxon>
        <taxon>Pentapetalae</taxon>
        <taxon>rosids</taxon>
        <taxon>fabids</taxon>
        <taxon>Rosales</taxon>
        <taxon>Moraceae</taxon>
        <taxon>Ficeae</taxon>
        <taxon>Ficus</taxon>
    </lineage>
</organism>
<dbReference type="AlphaFoldDB" id="A0AA88CZ59"/>
<feature type="domain" description="Alpha/beta hydrolase fold-3" evidence="2">
    <location>
        <begin position="88"/>
        <end position="294"/>
    </location>
</feature>
<dbReference type="PANTHER" id="PTHR23024">
    <property type="entry name" value="ARYLACETAMIDE DEACETYLASE"/>
    <property type="match status" value="1"/>
</dbReference>
<gene>
    <name evidence="3" type="ORF">TIFTF001_006924</name>
</gene>
<dbReference type="SUPFAM" id="SSF53474">
    <property type="entry name" value="alpha/beta-Hydrolases"/>
    <property type="match status" value="1"/>
</dbReference>
<sequence length="317" mass="34678">MANANLVLHSQMDQISRDDEIAFEMPPLFRIYKNGRIDRLVGEDTIPPFTDPQTGIQSKDIILSPQSGLSARLFMPRLTDPTGKLPLLVYIHGGGFCLQSPFSSQYHSHVAALTAGGNAVALSVHYRRAPEHPLPIAYDDVWEALQWAAAHSGGNGPEPWLNDHADLGRVFVVGDSAGATLGHYSVRRAGVDGLSGIRIVGLIVVHPFFSNDEPEPNNFLDVIFPTRSGSGDPRLNPGKDPELGRLGCEKVLVFVGEKDILKGRGWAYYEAIKKSEWSGEVGIVECEGEGHVFHLFDPSCDRAVALMNKVISFLKEE</sequence>
<dbReference type="InterPro" id="IPR013094">
    <property type="entry name" value="AB_hydrolase_3"/>
</dbReference>
<comment type="similarity">
    <text evidence="1">Belongs to the 'GDXG' lipolytic enzyme family.</text>
</comment>
<dbReference type="PANTHER" id="PTHR23024:SF429">
    <property type="entry name" value="ALPHA_BETA HYDROLASE FOLD PROTEIN"/>
    <property type="match status" value="1"/>
</dbReference>
<dbReference type="EMBL" id="BTGU01000007">
    <property type="protein sequence ID" value="GMN37570.1"/>
    <property type="molecule type" value="Genomic_DNA"/>
</dbReference>
<dbReference type="InterPro" id="IPR029058">
    <property type="entry name" value="AB_hydrolase_fold"/>
</dbReference>
<evidence type="ECO:0000259" key="2">
    <source>
        <dbReference type="Pfam" id="PF07859"/>
    </source>
</evidence>
<name>A0AA88CZ59_FICCA</name>